<comment type="cofactor">
    <cofactor evidence="1 19">
        <name>Mg(2+)</name>
        <dbReference type="ChEBI" id="CHEBI:18420"/>
    </cofactor>
</comment>
<dbReference type="GO" id="GO:0005886">
    <property type="term" value="C:plasma membrane"/>
    <property type="evidence" value="ECO:0007669"/>
    <property type="project" value="UniProtKB-SubCell"/>
</dbReference>
<sequence>MSAPPPAALRAEDRSPWQRHLAAAHLALTFLTTLPLPHVREVRQGDFARASAYYPLAGYAVGGLVALALWLPLPLPGGVRAALAVGAWLLVTGMLHFDGLVDSADALFAVKSPQRRLEILQDVHIGAFGLATGVLALLTLWSLLAANIPAYAPLVAAVVARMLVLLPMNLYPAARQESLGARSREGRWGAALALALPALLLPGAWGAALTALIGVLLAARFAASRLGGGLSGDVYGLLIVTGELLAMGFFGWGRGG</sequence>
<dbReference type="OrthoDB" id="9794626at2"/>
<evidence type="ECO:0000256" key="19">
    <source>
        <dbReference type="HAMAP-Rule" id="MF_00719"/>
    </source>
</evidence>
<evidence type="ECO:0000256" key="16">
    <source>
        <dbReference type="ARBA" id="ARBA00032853"/>
    </source>
</evidence>
<feature type="transmembrane region" description="Helical" evidence="19">
    <location>
        <begin position="20"/>
        <end position="39"/>
    </location>
</feature>
<comment type="pathway">
    <text evidence="3 19">Cofactor biosynthesis; adenosylcobalamin biosynthesis; adenosylcobalamin from cob(II)yrinate a,c-diamide: step 7/7.</text>
</comment>
<dbReference type="InterPro" id="IPR003805">
    <property type="entry name" value="CobS"/>
</dbReference>
<feature type="transmembrane region" description="Helical" evidence="19">
    <location>
        <begin position="79"/>
        <end position="101"/>
    </location>
</feature>
<feature type="transmembrane region" description="Helical" evidence="19">
    <location>
        <begin position="122"/>
        <end position="144"/>
    </location>
</feature>
<keyword evidence="21" id="KW-1185">Reference proteome</keyword>
<evidence type="ECO:0000256" key="8">
    <source>
        <dbReference type="ARBA" id="ARBA00022573"/>
    </source>
</evidence>
<dbReference type="GO" id="GO:0008818">
    <property type="term" value="F:cobalamin 5'-phosphate synthase activity"/>
    <property type="evidence" value="ECO:0007669"/>
    <property type="project" value="UniProtKB-UniRule"/>
</dbReference>
<gene>
    <name evidence="19" type="primary">cobS</name>
    <name evidence="20" type="ORF">SAMN00790413_03212</name>
</gene>
<evidence type="ECO:0000256" key="18">
    <source>
        <dbReference type="ARBA" id="ARBA00049504"/>
    </source>
</evidence>
<dbReference type="EC" id="2.7.8.26" evidence="5 19"/>
<dbReference type="AlphaFoldDB" id="A0A1W1VSI1"/>
<evidence type="ECO:0000256" key="15">
    <source>
        <dbReference type="ARBA" id="ARBA00032605"/>
    </source>
</evidence>
<dbReference type="UniPathway" id="UPA00148">
    <property type="reaction ID" value="UER00238"/>
</dbReference>
<dbReference type="Proteomes" id="UP000192582">
    <property type="component" value="Unassembled WGS sequence"/>
</dbReference>
<protein>
    <recommendedName>
        <fullName evidence="6 19">Adenosylcobinamide-GDP ribazoletransferase</fullName>
        <ecNumber evidence="5 19">2.7.8.26</ecNumber>
    </recommendedName>
    <alternativeName>
        <fullName evidence="16 19">Cobalamin synthase</fullName>
    </alternativeName>
    <alternativeName>
        <fullName evidence="15 19">Cobalamin-5'-phosphate synthase</fullName>
    </alternativeName>
</protein>
<dbReference type="Pfam" id="PF02654">
    <property type="entry name" value="CobS"/>
    <property type="match status" value="1"/>
</dbReference>
<feature type="transmembrane region" description="Helical" evidence="19">
    <location>
        <begin position="192"/>
        <end position="222"/>
    </location>
</feature>
<comment type="catalytic activity">
    <reaction evidence="18 19">
        <text>alpha-ribazole 5'-phosphate + adenosylcob(III)inamide-GDP = adenosylcob(III)alamin 5'-phosphate + GMP + H(+)</text>
        <dbReference type="Rhea" id="RHEA:23560"/>
        <dbReference type="ChEBI" id="CHEBI:15378"/>
        <dbReference type="ChEBI" id="CHEBI:57918"/>
        <dbReference type="ChEBI" id="CHEBI:58115"/>
        <dbReference type="ChEBI" id="CHEBI:60487"/>
        <dbReference type="ChEBI" id="CHEBI:60493"/>
        <dbReference type="EC" id="2.7.8.26"/>
    </reaction>
</comment>
<keyword evidence="12 19" id="KW-1133">Transmembrane helix</keyword>
<dbReference type="STRING" id="695939.SAMN00790413_03212"/>
<organism evidence="20 21">
    <name type="scientific">Deinococcus hopiensis KR-140</name>
    <dbReference type="NCBI Taxonomy" id="695939"/>
    <lineage>
        <taxon>Bacteria</taxon>
        <taxon>Thermotogati</taxon>
        <taxon>Deinococcota</taxon>
        <taxon>Deinococci</taxon>
        <taxon>Deinococcales</taxon>
        <taxon>Deinococcaceae</taxon>
        <taxon>Deinococcus</taxon>
    </lineage>
</organism>
<evidence type="ECO:0000256" key="4">
    <source>
        <dbReference type="ARBA" id="ARBA00010561"/>
    </source>
</evidence>
<evidence type="ECO:0000256" key="14">
    <source>
        <dbReference type="ARBA" id="ARBA00025228"/>
    </source>
</evidence>
<evidence type="ECO:0000256" key="9">
    <source>
        <dbReference type="ARBA" id="ARBA00022679"/>
    </source>
</evidence>
<comment type="similarity">
    <text evidence="4 19">Belongs to the CobS family.</text>
</comment>
<keyword evidence="10 19" id="KW-0812">Transmembrane</keyword>
<feature type="transmembrane region" description="Helical" evidence="19">
    <location>
        <begin position="51"/>
        <end position="73"/>
    </location>
</feature>
<dbReference type="RefSeq" id="WP_084050689.1">
    <property type="nucleotide sequence ID" value="NZ_FWWU01000009.1"/>
</dbReference>
<evidence type="ECO:0000313" key="21">
    <source>
        <dbReference type="Proteomes" id="UP000192582"/>
    </source>
</evidence>
<evidence type="ECO:0000256" key="5">
    <source>
        <dbReference type="ARBA" id="ARBA00013200"/>
    </source>
</evidence>
<evidence type="ECO:0000256" key="12">
    <source>
        <dbReference type="ARBA" id="ARBA00022989"/>
    </source>
</evidence>
<evidence type="ECO:0000256" key="1">
    <source>
        <dbReference type="ARBA" id="ARBA00001946"/>
    </source>
</evidence>
<evidence type="ECO:0000256" key="13">
    <source>
        <dbReference type="ARBA" id="ARBA00023136"/>
    </source>
</evidence>
<dbReference type="PANTHER" id="PTHR34148:SF1">
    <property type="entry name" value="ADENOSYLCOBINAMIDE-GDP RIBAZOLETRANSFERASE"/>
    <property type="match status" value="1"/>
</dbReference>
<evidence type="ECO:0000313" key="20">
    <source>
        <dbReference type="EMBL" id="SMB96233.1"/>
    </source>
</evidence>
<accession>A0A1W1VSI1</accession>
<dbReference type="GO" id="GO:0009236">
    <property type="term" value="P:cobalamin biosynthetic process"/>
    <property type="evidence" value="ECO:0007669"/>
    <property type="project" value="UniProtKB-UniRule"/>
</dbReference>
<keyword evidence="9 19" id="KW-0808">Transferase</keyword>
<dbReference type="EMBL" id="FWWU01000009">
    <property type="protein sequence ID" value="SMB96233.1"/>
    <property type="molecule type" value="Genomic_DNA"/>
</dbReference>
<evidence type="ECO:0000256" key="2">
    <source>
        <dbReference type="ARBA" id="ARBA00004651"/>
    </source>
</evidence>
<comment type="function">
    <text evidence="14 19">Joins adenosylcobinamide-GDP and alpha-ribazole to generate adenosylcobalamin (Ado-cobalamin). Also synthesizes adenosylcobalamin 5'-phosphate from adenosylcobinamide-GDP and alpha-ribazole 5'-phosphate.</text>
</comment>
<evidence type="ECO:0000256" key="10">
    <source>
        <dbReference type="ARBA" id="ARBA00022692"/>
    </source>
</evidence>
<proteinExistence type="inferred from homology"/>
<reference evidence="20 21" key="1">
    <citation type="submission" date="2017-04" db="EMBL/GenBank/DDBJ databases">
        <authorList>
            <person name="Afonso C.L."/>
            <person name="Miller P.J."/>
            <person name="Scott M.A."/>
            <person name="Spackman E."/>
            <person name="Goraichik I."/>
            <person name="Dimitrov K.M."/>
            <person name="Suarez D.L."/>
            <person name="Swayne D.E."/>
        </authorList>
    </citation>
    <scope>NUCLEOTIDE SEQUENCE [LARGE SCALE GENOMIC DNA]</scope>
    <source>
        <strain evidence="20 21">KR-140</strain>
    </source>
</reference>
<name>A0A1W1VSI1_9DEIO</name>
<keyword evidence="7 19" id="KW-1003">Cell membrane</keyword>
<evidence type="ECO:0000256" key="17">
    <source>
        <dbReference type="ARBA" id="ARBA00048623"/>
    </source>
</evidence>
<evidence type="ECO:0000256" key="7">
    <source>
        <dbReference type="ARBA" id="ARBA00022475"/>
    </source>
</evidence>
<evidence type="ECO:0000256" key="11">
    <source>
        <dbReference type="ARBA" id="ARBA00022842"/>
    </source>
</evidence>
<dbReference type="GO" id="GO:0051073">
    <property type="term" value="F:adenosylcobinamide-GDP ribazoletransferase activity"/>
    <property type="evidence" value="ECO:0007669"/>
    <property type="project" value="UniProtKB-UniRule"/>
</dbReference>
<comment type="subcellular location">
    <subcellularLocation>
        <location evidence="2 19">Cell membrane</location>
        <topology evidence="2 19">Multi-pass membrane protein</topology>
    </subcellularLocation>
</comment>
<evidence type="ECO:0000256" key="6">
    <source>
        <dbReference type="ARBA" id="ARBA00015850"/>
    </source>
</evidence>
<dbReference type="HAMAP" id="MF_00719">
    <property type="entry name" value="CobS"/>
    <property type="match status" value="1"/>
</dbReference>
<dbReference type="PANTHER" id="PTHR34148">
    <property type="entry name" value="ADENOSYLCOBINAMIDE-GDP RIBAZOLETRANSFERASE"/>
    <property type="match status" value="1"/>
</dbReference>
<keyword evidence="8 19" id="KW-0169">Cobalamin biosynthesis</keyword>
<comment type="catalytic activity">
    <reaction evidence="17 19">
        <text>alpha-ribazole + adenosylcob(III)inamide-GDP = adenosylcob(III)alamin + GMP + H(+)</text>
        <dbReference type="Rhea" id="RHEA:16049"/>
        <dbReference type="ChEBI" id="CHEBI:10329"/>
        <dbReference type="ChEBI" id="CHEBI:15378"/>
        <dbReference type="ChEBI" id="CHEBI:18408"/>
        <dbReference type="ChEBI" id="CHEBI:58115"/>
        <dbReference type="ChEBI" id="CHEBI:60487"/>
        <dbReference type="EC" id="2.7.8.26"/>
    </reaction>
</comment>
<feature type="transmembrane region" description="Helical" evidence="19">
    <location>
        <begin position="234"/>
        <end position="253"/>
    </location>
</feature>
<feature type="transmembrane region" description="Helical" evidence="19">
    <location>
        <begin position="150"/>
        <end position="171"/>
    </location>
</feature>
<evidence type="ECO:0000256" key="3">
    <source>
        <dbReference type="ARBA" id="ARBA00004663"/>
    </source>
</evidence>
<keyword evidence="11 19" id="KW-0460">Magnesium</keyword>
<keyword evidence="13 19" id="KW-0472">Membrane</keyword>